<organism evidence="1 2">
    <name type="scientific">Entomophthora muscae</name>
    <dbReference type="NCBI Taxonomy" id="34485"/>
    <lineage>
        <taxon>Eukaryota</taxon>
        <taxon>Fungi</taxon>
        <taxon>Fungi incertae sedis</taxon>
        <taxon>Zoopagomycota</taxon>
        <taxon>Entomophthoromycotina</taxon>
        <taxon>Entomophthoromycetes</taxon>
        <taxon>Entomophthorales</taxon>
        <taxon>Entomophthoraceae</taxon>
        <taxon>Entomophthora</taxon>
    </lineage>
</organism>
<name>A0ACC2S9X2_9FUNG</name>
<reference evidence="1" key="1">
    <citation type="submission" date="2022-04" db="EMBL/GenBank/DDBJ databases">
        <title>Genome of the entomopathogenic fungus Entomophthora muscae.</title>
        <authorList>
            <person name="Elya C."/>
            <person name="Lovett B.R."/>
            <person name="Lee E."/>
            <person name="Macias A.M."/>
            <person name="Hajek A.E."/>
            <person name="De Bivort B.L."/>
            <person name="Kasson M.T."/>
            <person name="De Fine Licht H.H."/>
            <person name="Stajich J.E."/>
        </authorList>
    </citation>
    <scope>NUCLEOTIDE SEQUENCE</scope>
    <source>
        <strain evidence="1">Berkeley</strain>
    </source>
</reference>
<dbReference type="EMBL" id="QTSX02005697">
    <property type="protein sequence ID" value="KAJ9059083.1"/>
    <property type="molecule type" value="Genomic_DNA"/>
</dbReference>
<gene>
    <name evidence="1" type="ORF">DSO57_1006215</name>
</gene>
<accession>A0ACC2S9X2</accession>
<evidence type="ECO:0000313" key="2">
    <source>
        <dbReference type="Proteomes" id="UP001165960"/>
    </source>
</evidence>
<dbReference type="Proteomes" id="UP001165960">
    <property type="component" value="Unassembled WGS sequence"/>
</dbReference>
<proteinExistence type="predicted"/>
<evidence type="ECO:0000313" key="1">
    <source>
        <dbReference type="EMBL" id="KAJ9059083.1"/>
    </source>
</evidence>
<keyword evidence="2" id="KW-1185">Reference proteome</keyword>
<comment type="caution">
    <text evidence="1">The sequence shown here is derived from an EMBL/GenBank/DDBJ whole genome shotgun (WGS) entry which is preliminary data.</text>
</comment>
<sequence>MVTVPIGLVIAGLNVGALAHQLGSLLPAKWVPDRASAHPQDASSCPYLYALIAHRHGADGTECIFAPDVICVLLVVPSLSNCPSSPLGGILVVYFAQMGVKIS</sequence>
<protein>
    <submittedName>
        <fullName evidence="1">Uncharacterized protein</fullName>
    </submittedName>
</protein>